<accession>A0ACC2NV11</accession>
<protein>
    <submittedName>
        <fullName evidence="1">Uncharacterized protein</fullName>
    </submittedName>
</protein>
<organism evidence="1 2">
    <name type="scientific">Eretmocerus hayati</name>
    <dbReference type="NCBI Taxonomy" id="131215"/>
    <lineage>
        <taxon>Eukaryota</taxon>
        <taxon>Metazoa</taxon>
        <taxon>Ecdysozoa</taxon>
        <taxon>Arthropoda</taxon>
        <taxon>Hexapoda</taxon>
        <taxon>Insecta</taxon>
        <taxon>Pterygota</taxon>
        <taxon>Neoptera</taxon>
        <taxon>Endopterygota</taxon>
        <taxon>Hymenoptera</taxon>
        <taxon>Apocrita</taxon>
        <taxon>Proctotrupomorpha</taxon>
        <taxon>Chalcidoidea</taxon>
        <taxon>Aphelinidae</taxon>
        <taxon>Aphelininae</taxon>
        <taxon>Eretmocerus</taxon>
    </lineage>
</organism>
<comment type="caution">
    <text evidence="1">The sequence shown here is derived from an EMBL/GenBank/DDBJ whole genome shotgun (WGS) entry which is preliminary data.</text>
</comment>
<evidence type="ECO:0000313" key="2">
    <source>
        <dbReference type="Proteomes" id="UP001239111"/>
    </source>
</evidence>
<gene>
    <name evidence="1" type="ORF">QAD02_005718</name>
</gene>
<reference evidence="1" key="1">
    <citation type="submission" date="2023-04" db="EMBL/GenBank/DDBJ databases">
        <title>A chromosome-level genome assembly of the parasitoid wasp Eretmocerus hayati.</title>
        <authorList>
            <person name="Zhong Y."/>
            <person name="Liu S."/>
            <person name="Liu Y."/>
        </authorList>
    </citation>
    <scope>NUCLEOTIDE SEQUENCE</scope>
    <source>
        <strain evidence="1">ZJU_SS_LIU_2023</strain>
    </source>
</reference>
<dbReference type="Proteomes" id="UP001239111">
    <property type="component" value="Chromosome 3"/>
</dbReference>
<keyword evidence="2" id="KW-1185">Reference proteome</keyword>
<dbReference type="EMBL" id="CM056743">
    <property type="protein sequence ID" value="KAJ8674456.1"/>
    <property type="molecule type" value="Genomic_DNA"/>
</dbReference>
<proteinExistence type="predicted"/>
<sequence length="313" mass="34787">MSNKSTRLKNSNIKAESNIDNEDSRVKRVSTRAQINSGSNSKIDAAKIPPVQSKKVSESNTLPKILSDIVIQGSRKNQESIMADSSSPNIFMNDETYNFETYSTIQPILHQEINPEQEDGGENEIIEEKFPEYKVDHLNTDHITEDIQNVTKIVQIQGLKIKEFINKNNNLGNTQTYFETQSFTNYTILGELEQLPIDCGLCKVDFDTIEPAQGIISISGIVKTAPRLQTSSVIGNRIVGGITNGNKLLEITLPANQTVDHIMKGDHVKVIGAVINKSKGLHVIKVSNSEDIEKITDDTVESLEYFIGANYHI</sequence>
<name>A0ACC2NV11_9HYME</name>
<evidence type="ECO:0000313" key="1">
    <source>
        <dbReference type="EMBL" id="KAJ8674456.1"/>
    </source>
</evidence>